<reference evidence="2" key="1">
    <citation type="submission" date="2016-10" db="EMBL/GenBank/DDBJ databases">
        <authorList>
            <person name="de Groot N.N."/>
        </authorList>
    </citation>
    <scope>NUCLEOTIDE SEQUENCE</scope>
</reference>
<evidence type="ECO:0000313" key="2">
    <source>
        <dbReference type="EMBL" id="SFV74468.1"/>
    </source>
</evidence>
<dbReference type="Gene3D" id="1.20.120.160">
    <property type="entry name" value="HPT domain"/>
    <property type="match status" value="2"/>
</dbReference>
<evidence type="ECO:0000256" key="1">
    <source>
        <dbReference type="SAM" id="MobiDB-lite"/>
    </source>
</evidence>
<protein>
    <recommendedName>
        <fullName evidence="3">HPt domain-containing protein</fullName>
    </recommendedName>
</protein>
<evidence type="ECO:0008006" key="3">
    <source>
        <dbReference type="Google" id="ProtNLM"/>
    </source>
</evidence>
<feature type="compositionally biased region" description="Low complexity" evidence="1">
    <location>
        <begin position="157"/>
        <end position="174"/>
    </location>
</feature>
<dbReference type="AlphaFoldDB" id="A0A1W1D1N6"/>
<dbReference type="GO" id="GO:0000160">
    <property type="term" value="P:phosphorelay signal transduction system"/>
    <property type="evidence" value="ECO:0007669"/>
    <property type="project" value="InterPro"/>
</dbReference>
<feature type="region of interest" description="Disordered" evidence="1">
    <location>
        <begin position="378"/>
        <end position="399"/>
    </location>
</feature>
<feature type="region of interest" description="Disordered" evidence="1">
    <location>
        <begin position="157"/>
        <end position="233"/>
    </location>
</feature>
<accession>A0A1W1D1N6</accession>
<feature type="compositionally biased region" description="Polar residues" evidence="1">
    <location>
        <begin position="212"/>
        <end position="225"/>
    </location>
</feature>
<proteinExistence type="predicted"/>
<name>A0A1W1D1N6_9ZZZZ</name>
<gene>
    <name evidence="2" type="ORF">MNB_SM-3-1380</name>
</gene>
<sequence>MLFYNSKKEFVGMDEESLRSLGFHNLSELMAESADFADLFVRTPGFIHNFKYVHWIDYITYGGTTDTPKAIIHTKAKDFWCNIEIKTAYMTDSPAAKGYIIYLTNLRELSQSEKNQIIADIEAKPQPYAVEIEEAPFIHPSVKENIKKSIAKQNQELQAQLAQTSQQPTTPPKQVITTPQQEEEKVTIPLQEENLLNDENTTSSPEKEEIQQETSPQEASPQGETQGEENESIEHELGVDPDYVYDPQIASNDLGLPVDLIEEFIEDFIVQAKEFKDDLYKYLDEEDLNNVRILSHKLKGVAANLRVENAFHVLATINTSEDFDEIRKNLDYFYVIIAKLNGEEPVEIAVKDTQENEEEDDILPLDFKDDEEIIVEESKEQSQKQEIQKQEKEQNDDAPLDILVQEDKEEEVQETKEDKQTTPPIYDKESVIQELQIAPNDFDELLSDYLVDTKDIAQTMLDDIASNNEEKWKKGAKKLKGMSENMRTYHLISKEIETLLETSQQDVAKEAINSIIKTISNIKV</sequence>
<dbReference type="SUPFAM" id="SSF47226">
    <property type="entry name" value="Histidine-containing phosphotransfer domain, HPT domain"/>
    <property type="match status" value="2"/>
</dbReference>
<dbReference type="EMBL" id="FPHP01000001">
    <property type="protein sequence ID" value="SFV74468.1"/>
    <property type="molecule type" value="Genomic_DNA"/>
</dbReference>
<dbReference type="InterPro" id="IPR036641">
    <property type="entry name" value="HPT_dom_sf"/>
</dbReference>
<organism evidence="2">
    <name type="scientific">hydrothermal vent metagenome</name>
    <dbReference type="NCBI Taxonomy" id="652676"/>
    <lineage>
        <taxon>unclassified sequences</taxon>
        <taxon>metagenomes</taxon>
        <taxon>ecological metagenomes</taxon>
    </lineage>
</organism>
<feature type="compositionally biased region" description="Basic and acidic residues" evidence="1">
    <location>
        <begin position="378"/>
        <end position="395"/>
    </location>
</feature>